<dbReference type="PROSITE" id="PS51186">
    <property type="entry name" value="GNAT"/>
    <property type="match status" value="1"/>
</dbReference>
<protein>
    <submittedName>
        <fullName evidence="2">Putative acetyltransferase</fullName>
    </submittedName>
</protein>
<dbReference type="CDD" id="cd04301">
    <property type="entry name" value="NAT_SF"/>
    <property type="match status" value="1"/>
</dbReference>
<keyword evidence="2" id="KW-0808">Transferase</keyword>
<name>A0A1H0C116_9HYPH</name>
<dbReference type="AlphaFoldDB" id="A0A1H0C116"/>
<dbReference type="InterPro" id="IPR000182">
    <property type="entry name" value="GNAT_dom"/>
</dbReference>
<dbReference type="InterPro" id="IPR016181">
    <property type="entry name" value="Acyl_CoA_acyltransferase"/>
</dbReference>
<dbReference type="Proteomes" id="UP000198793">
    <property type="component" value="Unassembled WGS sequence"/>
</dbReference>
<dbReference type="STRING" id="1166073.SAMN05192530_10189"/>
<gene>
    <name evidence="2" type="ORF">SAMN05192530_10189</name>
</gene>
<reference evidence="2 3" key="1">
    <citation type="submission" date="2016-10" db="EMBL/GenBank/DDBJ databases">
        <authorList>
            <person name="de Groot N.N."/>
        </authorList>
    </citation>
    <scope>NUCLEOTIDE SEQUENCE [LARGE SCALE GENOMIC DNA]</scope>
    <source>
        <strain evidence="3">L7-484,KACC 16230,DSM 25025</strain>
    </source>
</reference>
<evidence type="ECO:0000313" key="2">
    <source>
        <dbReference type="EMBL" id="SDN51545.1"/>
    </source>
</evidence>
<sequence>MSAETGLVVREMRPDELLFVETIHATAFDGIDEAQLTKAVIESGHETISVVAAHDGFLVGHALFSALDGPERGLALGPVAVAPDRQGAGVGARLINFGLELARERGWRSVFVLGDPHYYGRFGFRPDLARGADVSWAGPAFQALELVPGALQGWQGPLVYPEPFAALPE</sequence>
<evidence type="ECO:0000313" key="3">
    <source>
        <dbReference type="Proteomes" id="UP000198793"/>
    </source>
</evidence>
<dbReference type="RefSeq" id="WP_090667304.1">
    <property type="nucleotide sequence ID" value="NZ_FNIT01000001.1"/>
</dbReference>
<keyword evidence="3" id="KW-1185">Reference proteome</keyword>
<feature type="domain" description="N-acetyltransferase" evidence="1">
    <location>
        <begin position="7"/>
        <end position="145"/>
    </location>
</feature>
<evidence type="ECO:0000259" key="1">
    <source>
        <dbReference type="PROSITE" id="PS51186"/>
    </source>
</evidence>
<organism evidence="2 3">
    <name type="scientific">Aureimonas jatrophae</name>
    <dbReference type="NCBI Taxonomy" id="1166073"/>
    <lineage>
        <taxon>Bacteria</taxon>
        <taxon>Pseudomonadati</taxon>
        <taxon>Pseudomonadota</taxon>
        <taxon>Alphaproteobacteria</taxon>
        <taxon>Hyphomicrobiales</taxon>
        <taxon>Aurantimonadaceae</taxon>
        <taxon>Aureimonas</taxon>
    </lineage>
</organism>
<dbReference type="EMBL" id="FNIT01000001">
    <property type="protein sequence ID" value="SDN51545.1"/>
    <property type="molecule type" value="Genomic_DNA"/>
</dbReference>
<proteinExistence type="predicted"/>
<dbReference type="Gene3D" id="3.40.630.30">
    <property type="match status" value="1"/>
</dbReference>
<dbReference type="Pfam" id="PF00583">
    <property type="entry name" value="Acetyltransf_1"/>
    <property type="match status" value="1"/>
</dbReference>
<dbReference type="SUPFAM" id="SSF55729">
    <property type="entry name" value="Acyl-CoA N-acyltransferases (Nat)"/>
    <property type="match status" value="1"/>
</dbReference>
<dbReference type="GO" id="GO:0016747">
    <property type="term" value="F:acyltransferase activity, transferring groups other than amino-acyl groups"/>
    <property type="evidence" value="ECO:0007669"/>
    <property type="project" value="InterPro"/>
</dbReference>
<dbReference type="OrthoDB" id="9797178at2"/>
<accession>A0A1H0C116</accession>